<dbReference type="Proteomes" id="UP000276133">
    <property type="component" value="Unassembled WGS sequence"/>
</dbReference>
<evidence type="ECO:0000313" key="2">
    <source>
        <dbReference type="Proteomes" id="UP000276133"/>
    </source>
</evidence>
<protein>
    <submittedName>
        <fullName evidence="1">Uncharacterized protein</fullName>
    </submittedName>
</protein>
<proteinExistence type="predicted"/>
<reference evidence="1 2" key="1">
    <citation type="journal article" date="2018" name="Sci. Rep.">
        <title>Genomic signatures of local adaptation to the degree of environmental predictability in rotifers.</title>
        <authorList>
            <person name="Franch-Gras L."/>
            <person name="Hahn C."/>
            <person name="Garcia-Roger E.M."/>
            <person name="Carmona M.J."/>
            <person name="Serra M."/>
            <person name="Gomez A."/>
        </authorList>
    </citation>
    <scope>NUCLEOTIDE SEQUENCE [LARGE SCALE GENOMIC DNA]</scope>
    <source>
        <strain evidence="1">HYR1</strain>
    </source>
</reference>
<dbReference type="AlphaFoldDB" id="A0A3M7R8V6"/>
<organism evidence="1 2">
    <name type="scientific">Brachionus plicatilis</name>
    <name type="common">Marine rotifer</name>
    <name type="synonym">Brachionus muelleri</name>
    <dbReference type="NCBI Taxonomy" id="10195"/>
    <lineage>
        <taxon>Eukaryota</taxon>
        <taxon>Metazoa</taxon>
        <taxon>Spiralia</taxon>
        <taxon>Gnathifera</taxon>
        <taxon>Rotifera</taxon>
        <taxon>Eurotatoria</taxon>
        <taxon>Monogononta</taxon>
        <taxon>Pseudotrocha</taxon>
        <taxon>Ploima</taxon>
        <taxon>Brachionidae</taxon>
        <taxon>Brachionus</taxon>
    </lineage>
</organism>
<dbReference type="EMBL" id="REGN01003934">
    <property type="protein sequence ID" value="RNA19987.1"/>
    <property type="molecule type" value="Genomic_DNA"/>
</dbReference>
<accession>A0A3M7R8V6</accession>
<dbReference type="OrthoDB" id="10467856at2759"/>
<comment type="caution">
    <text evidence="1">The sequence shown here is derived from an EMBL/GenBank/DDBJ whole genome shotgun (WGS) entry which is preliminary data.</text>
</comment>
<keyword evidence="2" id="KW-1185">Reference proteome</keyword>
<name>A0A3M7R8V6_BRAPC</name>
<sequence>MNNLDANNKTAAFHIYADLSEVKNYGKLIAKFCEQNKYISFESETNTKEAEIILPIDENDPKFCIDLIKNIVKKHNENNPDKLGIIKYSFFYTV</sequence>
<gene>
    <name evidence="1" type="ORF">BpHYR1_051528</name>
</gene>
<evidence type="ECO:0000313" key="1">
    <source>
        <dbReference type="EMBL" id="RNA19987.1"/>
    </source>
</evidence>
<dbReference type="Gene3D" id="3.40.1350.10">
    <property type="match status" value="1"/>
</dbReference>
<dbReference type="InterPro" id="IPR011856">
    <property type="entry name" value="tRNA_endonuc-like_dom_sf"/>
</dbReference>
<dbReference type="GO" id="GO:0003676">
    <property type="term" value="F:nucleic acid binding"/>
    <property type="evidence" value="ECO:0007669"/>
    <property type="project" value="InterPro"/>
</dbReference>